<evidence type="ECO:0000256" key="5">
    <source>
        <dbReference type="ARBA" id="ARBA00022970"/>
    </source>
</evidence>
<keyword evidence="4 9" id="KW-0812">Transmembrane</keyword>
<comment type="subcellular location">
    <subcellularLocation>
        <location evidence="1">Cell membrane</location>
        <topology evidence="1">Multi-pass membrane protein</topology>
    </subcellularLocation>
</comment>
<feature type="transmembrane region" description="Helical" evidence="9">
    <location>
        <begin position="100"/>
        <end position="119"/>
    </location>
</feature>
<evidence type="ECO:0000256" key="4">
    <source>
        <dbReference type="ARBA" id="ARBA00022692"/>
    </source>
</evidence>
<accession>A0A238V6E3</accession>
<name>A0A238V6E3_9ACTN</name>
<dbReference type="PANTHER" id="PTHR11795">
    <property type="entry name" value="BRANCHED-CHAIN AMINO ACID TRANSPORT SYSTEM PERMEASE PROTEIN LIVH"/>
    <property type="match status" value="1"/>
</dbReference>
<dbReference type="GO" id="GO:0005886">
    <property type="term" value="C:plasma membrane"/>
    <property type="evidence" value="ECO:0007669"/>
    <property type="project" value="UniProtKB-SubCell"/>
</dbReference>
<protein>
    <submittedName>
        <fullName evidence="10">Branched-chain amino acid transport system permease protein</fullName>
    </submittedName>
</protein>
<evidence type="ECO:0000256" key="3">
    <source>
        <dbReference type="ARBA" id="ARBA00022475"/>
    </source>
</evidence>
<proteinExistence type="inferred from homology"/>
<dbReference type="InterPro" id="IPR052157">
    <property type="entry name" value="BCAA_transport_permease"/>
</dbReference>
<evidence type="ECO:0000256" key="9">
    <source>
        <dbReference type="SAM" id="Phobius"/>
    </source>
</evidence>
<keyword evidence="2" id="KW-0813">Transport</keyword>
<sequence length="294" mass="30147">MLGWFDANLVSILNGFAIGSLLFILAVGLSIVFGMMDVLNLAHGAFFLIGSYLAVTFVAGESWGGFLTALGVAALIGLLAGGALSGLTEPLARRPILDQALLTLGISLIVAEVLSIIYGNDVFSVPPPPGLAESIDVAGRAYPAYRLMLIAVGLVLALVVWLVVEKTSIGALVRASVADREMVSAMGVDNRKVKFAVLGVGSLLATVAGVLAAPVYGARPGLDETILLLALVVIVIGGRGSVRGALVGALVIGQVESLGRALVPDLASFILFGTLALVLIVRPRGLFAGKVAHS</sequence>
<keyword evidence="6 9" id="KW-1133">Transmembrane helix</keyword>
<evidence type="ECO:0000256" key="2">
    <source>
        <dbReference type="ARBA" id="ARBA00022448"/>
    </source>
</evidence>
<feature type="transmembrane region" description="Helical" evidence="9">
    <location>
        <begin position="144"/>
        <end position="164"/>
    </location>
</feature>
<comment type="similarity">
    <text evidence="8">Belongs to the binding-protein-dependent transport system permease family. LivHM subfamily.</text>
</comment>
<dbReference type="RefSeq" id="WP_089334980.1">
    <property type="nucleotide sequence ID" value="NZ_FZNO01000002.1"/>
</dbReference>
<dbReference type="GO" id="GO:0006865">
    <property type="term" value="P:amino acid transport"/>
    <property type="evidence" value="ECO:0007669"/>
    <property type="project" value="UniProtKB-KW"/>
</dbReference>
<evidence type="ECO:0000256" key="8">
    <source>
        <dbReference type="ARBA" id="ARBA00037998"/>
    </source>
</evidence>
<evidence type="ECO:0000313" key="11">
    <source>
        <dbReference type="Proteomes" id="UP000198403"/>
    </source>
</evidence>
<feature type="transmembrane region" description="Helical" evidence="9">
    <location>
        <begin position="195"/>
        <end position="216"/>
    </location>
</feature>
<evidence type="ECO:0000256" key="7">
    <source>
        <dbReference type="ARBA" id="ARBA00023136"/>
    </source>
</evidence>
<feature type="transmembrane region" description="Helical" evidence="9">
    <location>
        <begin position="12"/>
        <end position="34"/>
    </location>
</feature>
<feature type="transmembrane region" description="Helical" evidence="9">
    <location>
        <begin position="41"/>
        <end position="60"/>
    </location>
</feature>
<reference evidence="10 11" key="1">
    <citation type="submission" date="2017-06" db="EMBL/GenBank/DDBJ databases">
        <authorList>
            <person name="Kim H.J."/>
            <person name="Triplett B.A."/>
        </authorList>
    </citation>
    <scope>NUCLEOTIDE SEQUENCE [LARGE SCALE GENOMIC DNA]</scope>
    <source>
        <strain evidence="10 11">DSM 44272</strain>
    </source>
</reference>
<dbReference type="GO" id="GO:0022857">
    <property type="term" value="F:transmembrane transporter activity"/>
    <property type="evidence" value="ECO:0007669"/>
    <property type="project" value="InterPro"/>
</dbReference>
<keyword evidence="11" id="KW-1185">Reference proteome</keyword>
<keyword evidence="3" id="KW-1003">Cell membrane</keyword>
<feature type="transmembrane region" description="Helical" evidence="9">
    <location>
        <begin position="66"/>
        <end position="88"/>
    </location>
</feature>
<gene>
    <name evidence="10" type="ORF">SAMN06272737_102110</name>
</gene>
<dbReference type="CDD" id="cd06582">
    <property type="entry name" value="TM_PBP1_LivH_like"/>
    <property type="match status" value="1"/>
</dbReference>
<dbReference type="Pfam" id="PF02653">
    <property type="entry name" value="BPD_transp_2"/>
    <property type="match status" value="1"/>
</dbReference>
<keyword evidence="5" id="KW-0029">Amino-acid transport</keyword>
<dbReference type="EMBL" id="FZNO01000002">
    <property type="protein sequence ID" value="SNR29771.1"/>
    <property type="molecule type" value="Genomic_DNA"/>
</dbReference>
<evidence type="ECO:0000256" key="1">
    <source>
        <dbReference type="ARBA" id="ARBA00004651"/>
    </source>
</evidence>
<dbReference type="Proteomes" id="UP000198403">
    <property type="component" value="Unassembled WGS sequence"/>
</dbReference>
<evidence type="ECO:0000256" key="6">
    <source>
        <dbReference type="ARBA" id="ARBA00022989"/>
    </source>
</evidence>
<dbReference type="AlphaFoldDB" id="A0A238V6E3"/>
<organism evidence="10 11">
    <name type="scientific">Blastococcus mobilis</name>
    <dbReference type="NCBI Taxonomy" id="1938746"/>
    <lineage>
        <taxon>Bacteria</taxon>
        <taxon>Bacillati</taxon>
        <taxon>Actinomycetota</taxon>
        <taxon>Actinomycetes</taxon>
        <taxon>Geodermatophilales</taxon>
        <taxon>Geodermatophilaceae</taxon>
        <taxon>Blastococcus</taxon>
    </lineage>
</organism>
<feature type="transmembrane region" description="Helical" evidence="9">
    <location>
        <begin position="262"/>
        <end position="281"/>
    </location>
</feature>
<dbReference type="OrthoDB" id="9807115at2"/>
<feature type="transmembrane region" description="Helical" evidence="9">
    <location>
        <begin position="228"/>
        <end position="250"/>
    </location>
</feature>
<evidence type="ECO:0000313" key="10">
    <source>
        <dbReference type="EMBL" id="SNR29771.1"/>
    </source>
</evidence>
<dbReference type="PANTHER" id="PTHR11795:SF442">
    <property type="entry name" value="ABC TRANSPORTER ATP-BINDING PROTEIN"/>
    <property type="match status" value="1"/>
</dbReference>
<keyword evidence="7 9" id="KW-0472">Membrane</keyword>
<dbReference type="InterPro" id="IPR001851">
    <property type="entry name" value="ABC_transp_permease"/>
</dbReference>